<gene>
    <name evidence="5" type="ORF">SAMN02745114_01060</name>
</gene>
<name>A0A1T4LYH6_9FIRM</name>
<dbReference type="Proteomes" id="UP000190657">
    <property type="component" value="Unassembled WGS sequence"/>
</dbReference>
<dbReference type="Gene3D" id="3.40.50.1970">
    <property type="match status" value="1"/>
</dbReference>
<dbReference type="RefSeq" id="WP_159443405.1">
    <property type="nucleotide sequence ID" value="NZ_FUWW01000010.1"/>
</dbReference>
<dbReference type="InterPro" id="IPR056798">
    <property type="entry name" value="ADH_Fe_C"/>
</dbReference>
<dbReference type="GO" id="GO:0046872">
    <property type="term" value="F:metal ion binding"/>
    <property type="evidence" value="ECO:0007669"/>
    <property type="project" value="InterPro"/>
</dbReference>
<dbReference type="InterPro" id="IPR035873">
    <property type="entry name" value="PhpC"/>
</dbReference>
<dbReference type="EMBL" id="FUWW01000010">
    <property type="protein sequence ID" value="SJZ59727.1"/>
    <property type="molecule type" value="Genomic_DNA"/>
</dbReference>
<dbReference type="OrthoDB" id="9804734at2"/>
<evidence type="ECO:0000256" key="2">
    <source>
        <dbReference type="ARBA" id="ARBA00023002"/>
    </source>
</evidence>
<dbReference type="GO" id="GO:0017000">
    <property type="term" value="P:antibiotic biosynthetic process"/>
    <property type="evidence" value="ECO:0007669"/>
    <property type="project" value="InterPro"/>
</dbReference>
<evidence type="ECO:0000313" key="5">
    <source>
        <dbReference type="EMBL" id="SJZ59727.1"/>
    </source>
</evidence>
<dbReference type="Pfam" id="PF25137">
    <property type="entry name" value="ADH_Fe_C"/>
    <property type="match status" value="1"/>
</dbReference>
<dbReference type="Gene3D" id="1.20.1090.10">
    <property type="entry name" value="Dehydroquinate synthase-like - alpha domain"/>
    <property type="match status" value="1"/>
</dbReference>
<feature type="domain" description="Fe-containing alcohol dehydrogenase-like C-terminal" evidence="4">
    <location>
        <begin position="173"/>
        <end position="357"/>
    </location>
</feature>
<keyword evidence="2" id="KW-0560">Oxidoreductase</keyword>
<organism evidence="5 6">
    <name type="scientific">Eubacterium coprostanoligenes</name>
    <dbReference type="NCBI Taxonomy" id="290054"/>
    <lineage>
        <taxon>Bacteria</taxon>
        <taxon>Bacillati</taxon>
        <taxon>Bacillota</taxon>
        <taxon>Clostridia</taxon>
        <taxon>Eubacteriales</taxon>
        <taxon>Eubacteriaceae</taxon>
        <taxon>Eubacterium</taxon>
    </lineage>
</organism>
<accession>A0A1T4LYH6</accession>
<sequence>MQNKGIILESYQQIKDIFEQNNVKKPFVCCGKSFQQTEIFEYLKQFNIVVFDNIRPNPRFEDMVDAAKIFNDEGCDFIIGAGGGSPIDSAKMIRLMATNDVSKCLKEPMENNDIKSLYIPTTAGTGAEATKSSVFYINEVDKISVANLDFLPDYVILDSSLLSTLPLYQRKCTSLDALCHSIESYWSVKANDESREYAKKGILGFMANKDGYINNTPDGNEGMLWASYYAGKAINITGTTSAHAMCYCITMNCGTSHGHSVASGLSVIWEYMLNNRGKEAYAGAYDRFDEIGVLLGGKDAREGLEIFNGILKDFELPYPKTDEKNIPIFTSKVDVTRLGNNPVKFTSEDVSNIYKEVFSR</sequence>
<protein>
    <submittedName>
        <fullName evidence="5">Alcohol dehydrogenase, class IV</fullName>
    </submittedName>
</protein>
<dbReference type="FunFam" id="3.40.50.1970:FF:000003">
    <property type="entry name" value="Alcohol dehydrogenase, iron-containing"/>
    <property type="match status" value="1"/>
</dbReference>
<dbReference type="CDD" id="cd08182">
    <property type="entry name" value="HEPD"/>
    <property type="match status" value="1"/>
</dbReference>
<evidence type="ECO:0000313" key="6">
    <source>
        <dbReference type="Proteomes" id="UP000190657"/>
    </source>
</evidence>
<evidence type="ECO:0000256" key="1">
    <source>
        <dbReference type="ARBA" id="ARBA00007358"/>
    </source>
</evidence>
<dbReference type="PANTHER" id="PTHR11496:SF102">
    <property type="entry name" value="ALCOHOL DEHYDROGENASE 4"/>
    <property type="match status" value="1"/>
</dbReference>
<comment type="similarity">
    <text evidence="1">Belongs to the iron-containing alcohol dehydrogenase family.</text>
</comment>
<reference evidence="5 6" key="1">
    <citation type="submission" date="2017-02" db="EMBL/GenBank/DDBJ databases">
        <authorList>
            <person name="Peterson S.W."/>
        </authorList>
    </citation>
    <scope>NUCLEOTIDE SEQUENCE [LARGE SCALE GENOMIC DNA]</scope>
    <source>
        <strain evidence="5 6">ATCC 51222</strain>
    </source>
</reference>
<dbReference type="Pfam" id="PF00465">
    <property type="entry name" value="Fe-ADH"/>
    <property type="match status" value="1"/>
</dbReference>
<proteinExistence type="inferred from homology"/>
<dbReference type="PANTHER" id="PTHR11496">
    <property type="entry name" value="ALCOHOL DEHYDROGENASE"/>
    <property type="match status" value="1"/>
</dbReference>
<keyword evidence="6" id="KW-1185">Reference proteome</keyword>
<dbReference type="InterPro" id="IPR001670">
    <property type="entry name" value="ADH_Fe/GldA"/>
</dbReference>
<evidence type="ECO:0000259" key="4">
    <source>
        <dbReference type="Pfam" id="PF25137"/>
    </source>
</evidence>
<dbReference type="SUPFAM" id="SSF56796">
    <property type="entry name" value="Dehydroquinate synthase-like"/>
    <property type="match status" value="1"/>
</dbReference>
<dbReference type="GO" id="GO:0004022">
    <property type="term" value="F:alcohol dehydrogenase (NAD+) activity"/>
    <property type="evidence" value="ECO:0007669"/>
    <property type="project" value="TreeGrafter"/>
</dbReference>
<dbReference type="STRING" id="290054.SAMN02745114_01060"/>
<evidence type="ECO:0000259" key="3">
    <source>
        <dbReference type="Pfam" id="PF00465"/>
    </source>
</evidence>
<dbReference type="InterPro" id="IPR039697">
    <property type="entry name" value="Alcohol_dehydrogenase_Fe"/>
</dbReference>
<feature type="domain" description="Alcohol dehydrogenase iron-type/glycerol dehydrogenase GldA" evidence="3">
    <location>
        <begin position="10"/>
        <end position="158"/>
    </location>
</feature>
<dbReference type="AlphaFoldDB" id="A0A1T4LYH6"/>